<dbReference type="PANTHER" id="PTHR14435">
    <property type="entry name" value="ZINC FINGER PROTEIN 106"/>
    <property type="match status" value="1"/>
</dbReference>
<feature type="compositionally biased region" description="Polar residues" evidence="2">
    <location>
        <begin position="904"/>
        <end position="930"/>
    </location>
</feature>
<dbReference type="InterPro" id="IPR015943">
    <property type="entry name" value="WD40/YVTN_repeat-like_dom_sf"/>
</dbReference>
<comment type="caution">
    <text evidence="4">The sequence shown here is derived from an EMBL/GenBank/DDBJ whole genome shotgun (WGS) entry which is preliminary data.</text>
</comment>
<feature type="region of interest" description="Disordered" evidence="2">
    <location>
        <begin position="398"/>
        <end position="497"/>
    </location>
</feature>
<dbReference type="GO" id="GO:0005829">
    <property type="term" value="C:cytosol"/>
    <property type="evidence" value="ECO:0007669"/>
    <property type="project" value="TreeGrafter"/>
</dbReference>
<protein>
    <recommendedName>
        <fullName evidence="3">C2H2-type domain-containing protein</fullName>
    </recommendedName>
</protein>
<feature type="region of interest" description="Disordered" evidence="2">
    <location>
        <begin position="873"/>
        <end position="1063"/>
    </location>
</feature>
<feature type="compositionally biased region" description="Polar residues" evidence="2">
    <location>
        <begin position="471"/>
        <end position="481"/>
    </location>
</feature>
<gene>
    <name evidence="4" type="ORF">DNTS_009681</name>
</gene>
<feature type="region of interest" description="Disordered" evidence="2">
    <location>
        <begin position="692"/>
        <end position="716"/>
    </location>
</feature>
<evidence type="ECO:0000313" key="4">
    <source>
        <dbReference type="EMBL" id="TRY81344.1"/>
    </source>
</evidence>
<evidence type="ECO:0000256" key="2">
    <source>
        <dbReference type="SAM" id="MobiDB-lite"/>
    </source>
</evidence>
<dbReference type="InterPro" id="IPR042622">
    <property type="entry name" value="Znf106"/>
</dbReference>
<dbReference type="GO" id="GO:0017124">
    <property type="term" value="F:SH3 domain binding"/>
    <property type="evidence" value="ECO:0007669"/>
    <property type="project" value="TreeGrafter"/>
</dbReference>
<dbReference type="SMART" id="SM00320">
    <property type="entry name" value="WD40"/>
    <property type="match status" value="6"/>
</dbReference>
<feature type="compositionally biased region" description="Polar residues" evidence="2">
    <location>
        <begin position="434"/>
        <end position="463"/>
    </location>
</feature>
<dbReference type="PROSITE" id="PS00028">
    <property type="entry name" value="ZINC_FINGER_C2H2_1"/>
    <property type="match status" value="1"/>
</dbReference>
<reference evidence="4 5" key="1">
    <citation type="journal article" date="2019" name="Sci. Data">
        <title>Hybrid genome assembly and annotation of Danionella translucida.</title>
        <authorList>
            <person name="Kadobianskyi M."/>
            <person name="Schulze L."/>
            <person name="Schuelke M."/>
            <person name="Judkewitz B."/>
        </authorList>
    </citation>
    <scope>NUCLEOTIDE SEQUENCE [LARGE SCALE GENOMIC DNA]</scope>
    <source>
        <strain evidence="4 5">Bolton</strain>
    </source>
</reference>
<keyword evidence="1" id="KW-0853">WD repeat</keyword>
<feature type="compositionally biased region" description="Polar residues" evidence="2">
    <location>
        <begin position="265"/>
        <end position="276"/>
    </location>
</feature>
<accession>A0A553PUJ2</accession>
<dbReference type="Gene3D" id="2.130.10.10">
    <property type="entry name" value="YVTN repeat-like/Quinoprotein amine dehydrogenase"/>
    <property type="match status" value="3"/>
</dbReference>
<proteinExistence type="predicted"/>
<feature type="domain" description="C2H2-type" evidence="3">
    <location>
        <begin position="1465"/>
        <end position="1488"/>
    </location>
</feature>
<dbReference type="PANTHER" id="PTHR14435:SF2">
    <property type="entry name" value="ZINC FINGER PROTEIN 106"/>
    <property type="match status" value="1"/>
</dbReference>
<dbReference type="InterPro" id="IPR018391">
    <property type="entry name" value="PQQ_b-propeller_rpt"/>
</dbReference>
<dbReference type="CDD" id="cd00200">
    <property type="entry name" value="WD40"/>
    <property type="match status" value="1"/>
</dbReference>
<dbReference type="GO" id="GO:0016020">
    <property type="term" value="C:membrane"/>
    <property type="evidence" value="ECO:0007669"/>
    <property type="project" value="TreeGrafter"/>
</dbReference>
<feature type="compositionally biased region" description="Low complexity" evidence="2">
    <location>
        <begin position="221"/>
        <end position="233"/>
    </location>
</feature>
<feature type="compositionally biased region" description="Basic and acidic residues" evidence="2">
    <location>
        <begin position="289"/>
        <end position="301"/>
    </location>
</feature>
<dbReference type="STRING" id="623744.A0A553PUJ2"/>
<dbReference type="PROSITE" id="PS50082">
    <property type="entry name" value="WD_REPEATS_2"/>
    <property type="match status" value="1"/>
</dbReference>
<dbReference type="Pfam" id="PF00400">
    <property type="entry name" value="WD40"/>
    <property type="match status" value="4"/>
</dbReference>
<name>A0A553PUJ2_9TELE</name>
<dbReference type="FunFam" id="2.130.10.10:FF:000114">
    <property type="entry name" value="zinc finger protein 106 isoform X1"/>
    <property type="match status" value="1"/>
</dbReference>
<dbReference type="EMBL" id="SRMA01026641">
    <property type="protein sequence ID" value="TRY81344.1"/>
    <property type="molecule type" value="Genomic_DNA"/>
</dbReference>
<feature type="compositionally biased region" description="Basic and acidic residues" evidence="2">
    <location>
        <begin position="91"/>
        <end position="105"/>
    </location>
</feature>
<feature type="compositionally biased region" description="Basic and acidic residues" evidence="2">
    <location>
        <begin position="482"/>
        <end position="497"/>
    </location>
</feature>
<dbReference type="Proteomes" id="UP000316079">
    <property type="component" value="Unassembled WGS sequence"/>
</dbReference>
<feature type="region of interest" description="Disordered" evidence="2">
    <location>
        <begin position="753"/>
        <end position="776"/>
    </location>
</feature>
<evidence type="ECO:0000259" key="3">
    <source>
        <dbReference type="PROSITE" id="PS00028"/>
    </source>
</evidence>
<dbReference type="SMART" id="SM00355">
    <property type="entry name" value="ZnF_C2H2"/>
    <property type="match status" value="3"/>
</dbReference>
<feature type="region of interest" description="Disordered" evidence="2">
    <location>
        <begin position="91"/>
        <end position="115"/>
    </location>
</feature>
<dbReference type="SUPFAM" id="SSF50978">
    <property type="entry name" value="WD40 repeat-like"/>
    <property type="match status" value="1"/>
</dbReference>
<dbReference type="GO" id="GO:0003723">
    <property type="term" value="F:RNA binding"/>
    <property type="evidence" value="ECO:0007669"/>
    <property type="project" value="InterPro"/>
</dbReference>
<feature type="repeat" description="WD" evidence="1">
    <location>
        <begin position="1217"/>
        <end position="1261"/>
    </location>
</feature>
<dbReference type="InterPro" id="IPR001680">
    <property type="entry name" value="WD40_rpt"/>
</dbReference>
<dbReference type="SMART" id="SM00564">
    <property type="entry name" value="PQQ"/>
    <property type="match status" value="5"/>
</dbReference>
<feature type="compositionally biased region" description="Polar residues" evidence="2">
    <location>
        <begin position="1032"/>
        <end position="1052"/>
    </location>
</feature>
<feature type="region of interest" description="Disordered" evidence="2">
    <location>
        <begin position="264"/>
        <end position="375"/>
    </location>
</feature>
<feature type="compositionally biased region" description="Polar residues" evidence="2">
    <location>
        <begin position="875"/>
        <end position="886"/>
    </location>
</feature>
<feature type="compositionally biased region" description="Polar residues" evidence="2">
    <location>
        <begin position="956"/>
        <end position="975"/>
    </location>
</feature>
<evidence type="ECO:0000256" key="1">
    <source>
        <dbReference type="PROSITE-ProRule" id="PRU00221"/>
    </source>
</evidence>
<feature type="compositionally biased region" description="Polar residues" evidence="2">
    <location>
        <begin position="341"/>
        <end position="356"/>
    </location>
</feature>
<feature type="compositionally biased region" description="Basic residues" evidence="2">
    <location>
        <begin position="766"/>
        <end position="776"/>
    </location>
</feature>
<dbReference type="GO" id="GO:0008286">
    <property type="term" value="P:insulin receptor signaling pathway"/>
    <property type="evidence" value="ECO:0007669"/>
    <property type="project" value="TreeGrafter"/>
</dbReference>
<dbReference type="OrthoDB" id="10002522at2759"/>
<feature type="compositionally biased region" description="Polar residues" evidence="2">
    <location>
        <begin position="302"/>
        <end position="314"/>
    </location>
</feature>
<feature type="compositionally biased region" description="Basic residues" evidence="2">
    <location>
        <begin position="976"/>
        <end position="990"/>
    </location>
</feature>
<sequence>MPEGSIEQPLFSSVPRDCGHECRVCGITEVSLTDYANHISSPLHKQHVEDQKRKPLNEGQDEEYFDKDVVQLIEKRKEIVRKEKAAAKQAKADLEQVRRRQESRPRPRMSFGPWDHPFQSYPHMGNKGRGSNWQNLRFSSPERSRFFNPTQQVRCATWHAEGPPDLQMWGSVDRGRSLHNQRNFWSNGQREFGFCPPHSGKHFPSPFNWHKSYIPPLFKPQQKTSNNQTQSEQSLEESGGEYDLDKAKGLKAYRWAPYPPANLGDPSSSCTPQAALNKNVGHGFSKTSPDMERKSRAECGNRRQNSLESFSQESSDLDHFTQPSTSGSGMSVRLSKPPESGSCTNLKPSESQESLGSKSKKESHSRSKHATCIAPSDISEMLRKAKDALLSGNKSMAFSATDRCPKGSNSVHVKGSESNKSKKVHGNKSEHKNASQSRQTVDRCNSTNQEPLRATENSPQIGNVHSEGRPSLQSLHVSTSTVDHEEYEDRCGMEERPHLSGQDQIMDEGIGEESHSAPSVQAAGDSVASLSKLPLPACLQRDLNRHIVTKGKAPSHEPNLINARRIRNVSGSQKNESEKDSGLKPTLLQLISSSGSRRNVNWEQIYQEANRKRQGKGLPRFGIEMVPCGSESPNQMGEEDVPLSEGFHWESLIGSSPLASRKRSLSESNLLNIGPEKASSIVKAVDQLRDSAPSCSLQHSRRGDSQQPQVDLDTQDSQDITSDLQDVVDVDGCTSEPDLIDVQAAGKKRRACGDVASPGITNENRKNKRQKIKTKKERSQVDQLLAVSLREDELNNSLQAVDNSLIQARAALQAAYMEVQHLLMVKQQVTDEMSSLRMRRIEILQGMQGTKKNSEETSNTSSNQVSKITDIHVHPTSQNPSSNSTCLPIMPKQEPMSPVKPTSEDNILNSGPQSTSPVNNSTIESSQDASSLDHRLQPSPSKEVGSQEVVPDLPSTHVSPVQSEPLLTQPENSSGKRVRKLKKRKFLRKATGKEPEISESELDAEQPAPRPHRKSSRILAQSRTKEDKNVKDTSVSGAASQQPEEPKQSTPPVNKADSESSELEMMELPPPMPIEFVNLDSSETEEIPEKVAKESTKDSASVSSKGQLPVQQNLACNEVTSTSEMDSSSVAKACGRSVQKMMTSPPVIIYTGQVCCCSQASLLFLPSYGEDAVDREFEGHKEAVNAMQICNGLLYTCSGDRTIRAFNLTSRKCVAVFEGHSSKVNCLLVSCSRGLPERLYSGSSDQTIRCYDLKTTECVEQLSLQDRVLCLHQRWKIFYVGLANGFVISYSLRNNKQLDVFECHGPRAVSCLATAQEGSRRILLVGSYDATISVRDAKNGLLLRTLEGHSKTVLCMKVVNDLVFSGSSDQSVHAHNIHTGELVRIYKGHNHAVTVVAILGKVMVTACLDKLVRVYELQSHDRLQVYGGHSDMVMCMVIHKSMIYTGCYDGTVKAVKLNLIQNYRCWWYGCTLIFGVMEHLQQHLLNDHTSPAQQTFKCRWKNCDSFFTTRNSSKQGVHCHMQKHAEDDSKMEP</sequence>
<evidence type="ECO:0000313" key="5">
    <source>
        <dbReference type="Proteomes" id="UP000316079"/>
    </source>
</evidence>
<dbReference type="InterPro" id="IPR036322">
    <property type="entry name" value="WD40_repeat_dom_sf"/>
</dbReference>
<dbReference type="InterPro" id="IPR013087">
    <property type="entry name" value="Znf_C2H2_type"/>
</dbReference>
<feature type="region of interest" description="Disordered" evidence="2">
    <location>
        <begin position="551"/>
        <end position="585"/>
    </location>
</feature>
<feature type="compositionally biased region" description="Basic and acidic residues" evidence="2">
    <location>
        <begin position="1087"/>
        <end position="1097"/>
    </location>
</feature>
<organism evidence="4 5">
    <name type="scientific">Danionella cerebrum</name>
    <dbReference type="NCBI Taxonomy" id="2873325"/>
    <lineage>
        <taxon>Eukaryota</taxon>
        <taxon>Metazoa</taxon>
        <taxon>Chordata</taxon>
        <taxon>Craniata</taxon>
        <taxon>Vertebrata</taxon>
        <taxon>Euteleostomi</taxon>
        <taxon>Actinopterygii</taxon>
        <taxon>Neopterygii</taxon>
        <taxon>Teleostei</taxon>
        <taxon>Ostariophysi</taxon>
        <taxon>Cypriniformes</taxon>
        <taxon>Danionidae</taxon>
        <taxon>Danioninae</taxon>
        <taxon>Danionella</taxon>
    </lineage>
</organism>
<feature type="region of interest" description="Disordered" evidence="2">
    <location>
        <begin position="214"/>
        <end position="242"/>
    </location>
</feature>
<dbReference type="Gene3D" id="3.30.160.60">
    <property type="entry name" value="Classic Zinc Finger"/>
    <property type="match status" value="1"/>
</dbReference>
<feature type="region of interest" description="Disordered" evidence="2">
    <location>
        <begin position="1083"/>
        <end position="1106"/>
    </location>
</feature>
<keyword evidence="5" id="KW-1185">Reference proteome</keyword>